<organism evidence="2 3">
    <name type="scientific">Necator americanus</name>
    <name type="common">Human hookworm</name>
    <dbReference type="NCBI Taxonomy" id="51031"/>
    <lineage>
        <taxon>Eukaryota</taxon>
        <taxon>Metazoa</taxon>
        <taxon>Ecdysozoa</taxon>
        <taxon>Nematoda</taxon>
        <taxon>Chromadorea</taxon>
        <taxon>Rhabditida</taxon>
        <taxon>Rhabditina</taxon>
        <taxon>Rhabditomorpha</taxon>
        <taxon>Strongyloidea</taxon>
        <taxon>Ancylostomatidae</taxon>
        <taxon>Bunostominae</taxon>
        <taxon>Necator</taxon>
    </lineage>
</organism>
<gene>
    <name evidence="2" type="primary">Necator_chrII.g5328</name>
    <name evidence="2" type="ORF">RB195_017535</name>
</gene>
<evidence type="ECO:0000313" key="3">
    <source>
        <dbReference type="Proteomes" id="UP001303046"/>
    </source>
</evidence>
<dbReference type="Gene3D" id="1.25.10.10">
    <property type="entry name" value="Leucine-rich Repeat Variant"/>
    <property type="match status" value="1"/>
</dbReference>
<comment type="caution">
    <text evidence="2">The sequence shown here is derived from an EMBL/GenBank/DDBJ whole genome shotgun (WGS) entry which is preliminary data.</text>
</comment>
<reference evidence="2 3" key="1">
    <citation type="submission" date="2023-08" db="EMBL/GenBank/DDBJ databases">
        <title>A Necator americanus chromosomal reference genome.</title>
        <authorList>
            <person name="Ilik V."/>
            <person name="Petrzelkova K.J."/>
            <person name="Pardy F."/>
            <person name="Fuh T."/>
            <person name="Niatou-Singa F.S."/>
            <person name="Gouil Q."/>
            <person name="Baker L."/>
            <person name="Ritchie M.E."/>
            <person name="Jex A.R."/>
            <person name="Gazzola D."/>
            <person name="Li H."/>
            <person name="Toshio Fujiwara R."/>
            <person name="Zhan B."/>
            <person name="Aroian R.V."/>
            <person name="Pafco B."/>
            <person name="Schwarz E.M."/>
        </authorList>
    </citation>
    <scope>NUCLEOTIDE SEQUENCE [LARGE SCALE GENOMIC DNA]</scope>
    <source>
        <strain evidence="2 3">Aroian</strain>
        <tissue evidence="2">Whole animal</tissue>
    </source>
</reference>
<sequence length="1037" mass="118809">MDDQEDPPPPKRQRFKHLTFNQLVASIGGDNAKFSKRLMHRPDDCELFFTEALTKWNDQSFGADYTSFVDSLPCDELDTHAQLLLHRRTIADSLLKRLQDPGSKSIPAFCELLSALVRDLKEDFHDDMWDFFGALTNVLDLGERDVESVEAAFYSLSLIVKVMWRALLKEFNSSFVCFIPLFGSSRPYVRRFAAEAFSFVMRKSSNLKKLCCQVVEQAFKVHDDHLSEGCAELFFHVCKGVVGGFHSTAEEQIQCIISGVFSIADPSIREYGVNILEQAVQLIVQYVQKGTKSDLSFLEIIIIKFMESSTSMASVNYSSRLLRLCFVQRRWKNLFSSEKRLLSAIEKVLVFDFFELCFEFIDFLLQCTVHVLSGGEWGSSLGSVYSIVISKKGDLSLVFHLFNNVVAVSYFNSHILPVVGQLSEKIFSEERSLIPSILKLYSLICLSRRPILDGLSKRRPPLLDSPSHKSIREYVLVVLDHLVEIEKPLAAYILATWPWIGCETTSGKSVEHVVHYIQALISGSDFSLEASQLALIAVSSLYQVDKSQLKKVEFSAVGEFVRSTKCCESSLRLYRFYLEAATSQRETINLKRITELLLPCYFNPSASIRCSALEILSSINFEIEGGDEEGTGIVAIDENVFNILLAAERCDIIDFRSRLLQFRKLIYGSHKKLLPRDLSTECDHIVLRFGLAQFFVQFTKLWPAMYEILESFARGMTIDEFWNVLSETLLQVNAGCRESDISSDPPHLLEWCDNCNRFDYHSTRIQIFKFMANISDLAQRRTRILSPILLEIYNTDYLPFIIESMSSCTLHASRVQERNVLNNEETEQPPEPSVNKTDQKLNVTKALCAFLDVYSKFSDAKSVYMEGKIREMYDHLLIVGNDMVQKSVIACIFSYRDRALLPYKENFERLLDEKSFREQLVLFSINEEEGNSVVHKDHRPTVMRVLLRFLYGKLWAQTKRNLVESRRAAIFRYLGGCRADELSDFLNILFAPILEIIDTSDLDYSKMELLCNDKETLFKTDFAKVNRCVRFYSQISI</sequence>
<dbReference type="PANTHER" id="PTHR17695:SF11">
    <property type="entry name" value="SMALL SUBUNIT PROCESSOME COMPONENT 20 HOMOLOG"/>
    <property type="match status" value="1"/>
</dbReference>
<name>A0ABR1C8T6_NECAM</name>
<feature type="domain" description="U3 small nucleolar RNA-associated protein 20 N-terminal" evidence="1">
    <location>
        <begin position="845"/>
        <end position="1032"/>
    </location>
</feature>
<dbReference type="InterPro" id="IPR052575">
    <property type="entry name" value="SSU_processome_comp_20"/>
</dbReference>
<dbReference type="InterPro" id="IPR011989">
    <property type="entry name" value="ARM-like"/>
</dbReference>
<dbReference type="Proteomes" id="UP001303046">
    <property type="component" value="Unassembled WGS sequence"/>
</dbReference>
<dbReference type="InterPro" id="IPR016024">
    <property type="entry name" value="ARM-type_fold"/>
</dbReference>
<evidence type="ECO:0000259" key="1">
    <source>
        <dbReference type="Pfam" id="PF07539"/>
    </source>
</evidence>
<proteinExistence type="predicted"/>
<dbReference type="EMBL" id="JAVFWL010000002">
    <property type="protein sequence ID" value="KAK6733830.1"/>
    <property type="molecule type" value="Genomic_DNA"/>
</dbReference>
<dbReference type="PANTHER" id="PTHR17695">
    <property type="entry name" value="SMALL SUBUNIT PROCESSOME COMPONENT 20 HOMOLOG"/>
    <property type="match status" value="1"/>
</dbReference>
<accession>A0ABR1C8T6</accession>
<dbReference type="SUPFAM" id="SSF48371">
    <property type="entry name" value="ARM repeat"/>
    <property type="match status" value="1"/>
</dbReference>
<dbReference type="InterPro" id="IPR011430">
    <property type="entry name" value="UTP20_N"/>
</dbReference>
<protein>
    <recommendedName>
        <fullName evidence="1">U3 small nucleolar RNA-associated protein 20 N-terminal domain-containing protein</fullName>
    </recommendedName>
</protein>
<keyword evidence="3" id="KW-1185">Reference proteome</keyword>
<dbReference type="Pfam" id="PF07539">
    <property type="entry name" value="UTP20_N"/>
    <property type="match status" value="1"/>
</dbReference>
<evidence type="ECO:0000313" key="2">
    <source>
        <dbReference type="EMBL" id="KAK6733830.1"/>
    </source>
</evidence>